<dbReference type="InterPro" id="IPR006437">
    <property type="entry name" value="Phage_terminase_lsu"/>
</dbReference>
<keyword evidence="4" id="KW-1185">Reference proteome</keyword>
<dbReference type="InterPro" id="IPR035412">
    <property type="entry name" value="Terminase_L_N"/>
</dbReference>
<dbReference type="PANTHER" id="PTHR39184:SF1">
    <property type="entry name" value="PBSX PHAGE TERMINASE LARGE SUBUNIT"/>
    <property type="match status" value="1"/>
</dbReference>
<dbReference type="InterPro" id="IPR052380">
    <property type="entry name" value="Viral_DNA_packaging_terminase"/>
</dbReference>
<dbReference type="AlphaFoldDB" id="A0A1T4QEP5"/>
<gene>
    <name evidence="3" type="ORF">SAMN02745885_01644</name>
</gene>
<dbReference type="Gene3D" id="3.30.420.280">
    <property type="match status" value="1"/>
</dbReference>
<dbReference type="InterPro" id="IPR027417">
    <property type="entry name" value="P-loop_NTPase"/>
</dbReference>
<evidence type="ECO:0000313" key="3">
    <source>
        <dbReference type="EMBL" id="SKA02273.1"/>
    </source>
</evidence>
<feature type="domain" description="Phage terminase large subunit C-terminal" evidence="2">
    <location>
        <begin position="260"/>
        <end position="402"/>
    </location>
</feature>
<sequence length="419" mass="48958">MKIKLSDLIAPSFYEVHQDIKNNRYTHYWLKGGRGSTKSSFVSLEIILGLMKDPDANAVALRKVKETIKDSVFEQLVWAIEKLKVTEYWDIKHNPMELTYLPTGQKILFRGADKPKKIKSIKVSRGYVKFIWYEEVDEFNGIEEIRVINQSLMRGGQQFCVFYTYNPPNSVRSWVNEEVLIERADRKIHHSTYLTVPREWLGEQFFIEAEHLRRINEKAYRHEYLGEVTGTGGEIFSNITIRKITDDEIKAFDRIRRGIDWGYAIDPVHYTVCHYDRTRRRLFIFYEIHQVGLSNRRLAELIKEENKLNSLITADSAEPKSIAELKSYGLKVYGAKKGPGSVEFGIKFLQDLEEIVVDPERCPNTAREFLNYELEKDNNGNFKADFPDKNNHSIDAVRYALENDMVERNRTVVDKPKGW</sequence>
<dbReference type="Pfam" id="PF17288">
    <property type="entry name" value="Terminase_3C"/>
    <property type="match status" value="1"/>
</dbReference>
<dbReference type="InterPro" id="IPR035413">
    <property type="entry name" value="Terminase_L_C"/>
</dbReference>
<evidence type="ECO:0000259" key="2">
    <source>
        <dbReference type="Pfam" id="PF17288"/>
    </source>
</evidence>
<dbReference type="PANTHER" id="PTHR39184">
    <property type="match status" value="1"/>
</dbReference>
<dbReference type="Proteomes" id="UP000189933">
    <property type="component" value="Unassembled WGS sequence"/>
</dbReference>
<dbReference type="EMBL" id="FUXM01000018">
    <property type="protein sequence ID" value="SKA02273.1"/>
    <property type="molecule type" value="Genomic_DNA"/>
</dbReference>
<reference evidence="4" key="1">
    <citation type="submission" date="2017-02" db="EMBL/GenBank/DDBJ databases">
        <authorList>
            <person name="Varghese N."/>
            <person name="Submissions S."/>
        </authorList>
    </citation>
    <scope>NUCLEOTIDE SEQUENCE [LARGE SCALE GENOMIC DNA]</scope>
    <source>
        <strain evidence="4">DSM 16521</strain>
    </source>
</reference>
<protein>
    <submittedName>
        <fullName evidence="3">Phage terminase, large subunit, PBSX family</fullName>
    </submittedName>
</protein>
<evidence type="ECO:0000313" key="4">
    <source>
        <dbReference type="Proteomes" id="UP000189933"/>
    </source>
</evidence>
<organism evidence="3 4">
    <name type="scientific">Carboxydocella sporoproducens DSM 16521</name>
    <dbReference type="NCBI Taxonomy" id="1121270"/>
    <lineage>
        <taxon>Bacteria</taxon>
        <taxon>Bacillati</taxon>
        <taxon>Bacillota</taxon>
        <taxon>Clostridia</taxon>
        <taxon>Eubacteriales</taxon>
        <taxon>Clostridiales Family XVI. Incertae Sedis</taxon>
        <taxon>Carboxydocella</taxon>
    </lineage>
</organism>
<accession>A0A1T4QEP5</accession>
<dbReference type="Pfam" id="PF04466">
    <property type="entry name" value="Terminase_3"/>
    <property type="match status" value="1"/>
</dbReference>
<feature type="domain" description="Phage terminase large subunit N-terminal" evidence="1">
    <location>
        <begin position="29"/>
        <end position="227"/>
    </location>
</feature>
<dbReference type="Gene3D" id="3.40.50.300">
    <property type="entry name" value="P-loop containing nucleotide triphosphate hydrolases"/>
    <property type="match status" value="1"/>
</dbReference>
<evidence type="ECO:0000259" key="1">
    <source>
        <dbReference type="Pfam" id="PF04466"/>
    </source>
</evidence>
<name>A0A1T4QEP5_9FIRM</name>
<proteinExistence type="predicted"/>
<dbReference type="NCBIfam" id="TIGR01547">
    <property type="entry name" value="phage_term_2"/>
    <property type="match status" value="1"/>
</dbReference>